<dbReference type="Proteomes" id="UP000257109">
    <property type="component" value="Unassembled WGS sequence"/>
</dbReference>
<keyword evidence="2" id="KW-1185">Reference proteome</keyword>
<evidence type="ECO:0008006" key="3">
    <source>
        <dbReference type="Google" id="ProtNLM"/>
    </source>
</evidence>
<sequence>MGYRLHGPFPVSYGNSYILLAIDYVSRWVEARATKANDAKIVVEFVKFGVPKAVISNQGSHFYNRTMPTLLSNLSFTNQEVQHGYDQAGQARKLQLQELEELHLEAYENAWVYKKKELNVNQKVLLFRFRLRLIASKLYSRWNEPFVVTNVFPYGVVEVRDIASHHTFKVNGDQLKSYHKGPNLNSTMGEVEIITLVELVIPEDPPEEVLDSPKLKCRMLTHSQVDAELPSAKTGSYPTWSWLSVDEHNKVGLTLFRTRKQETRVGCIVLQLIPTVIVKPVPIGLVQRSSTLPYGVNSIDPSSTTIVMVERWCFTFVG</sequence>
<dbReference type="InterPro" id="IPR012337">
    <property type="entry name" value="RNaseH-like_sf"/>
</dbReference>
<feature type="non-terminal residue" evidence="1">
    <location>
        <position position="1"/>
    </location>
</feature>
<organism evidence="1 2">
    <name type="scientific">Mucuna pruriens</name>
    <name type="common">Velvet bean</name>
    <name type="synonym">Dolichos pruriens</name>
    <dbReference type="NCBI Taxonomy" id="157652"/>
    <lineage>
        <taxon>Eukaryota</taxon>
        <taxon>Viridiplantae</taxon>
        <taxon>Streptophyta</taxon>
        <taxon>Embryophyta</taxon>
        <taxon>Tracheophyta</taxon>
        <taxon>Spermatophyta</taxon>
        <taxon>Magnoliopsida</taxon>
        <taxon>eudicotyledons</taxon>
        <taxon>Gunneridae</taxon>
        <taxon>Pentapetalae</taxon>
        <taxon>rosids</taxon>
        <taxon>fabids</taxon>
        <taxon>Fabales</taxon>
        <taxon>Fabaceae</taxon>
        <taxon>Papilionoideae</taxon>
        <taxon>50 kb inversion clade</taxon>
        <taxon>NPAAA clade</taxon>
        <taxon>indigoferoid/millettioid clade</taxon>
        <taxon>Phaseoleae</taxon>
        <taxon>Mucuna</taxon>
    </lineage>
</organism>
<reference evidence="1" key="1">
    <citation type="submission" date="2018-05" db="EMBL/GenBank/DDBJ databases">
        <title>Draft genome of Mucuna pruriens seed.</title>
        <authorList>
            <person name="Nnadi N.E."/>
            <person name="Vos R."/>
            <person name="Hasami M.H."/>
            <person name="Devisetty U.K."/>
            <person name="Aguiy J.C."/>
        </authorList>
    </citation>
    <scope>NUCLEOTIDE SEQUENCE [LARGE SCALE GENOMIC DNA]</scope>
    <source>
        <strain evidence="1">JCA_2017</strain>
    </source>
</reference>
<dbReference type="OrthoDB" id="913648at2759"/>
<dbReference type="GO" id="GO:0003676">
    <property type="term" value="F:nucleic acid binding"/>
    <property type="evidence" value="ECO:0007669"/>
    <property type="project" value="InterPro"/>
</dbReference>
<comment type="caution">
    <text evidence="1">The sequence shown here is derived from an EMBL/GenBank/DDBJ whole genome shotgun (WGS) entry which is preliminary data.</text>
</comment>
<proteinExistence type="predicted"/>
<dbReference type="Gene3D" id="3.30.420.10">
    <property type="entry name" value="Ribonuclease H-like superfamily/Ribonuclease H"/>
    <property type="match status" value="1"/>
</dbReference>
<dbReference type="InterPro" id="IPR036397">
    <property type="entry name" value="RNaseH_sf"/>
</dbReference>
<accession>A0A371HL44</accession>
<gene>
    <name evidence="1" type="ORF">CR513_12902</name>
</gene>
<evidence type="ECO:0000313" key="1">
    <source>
        <dbReference type="EMBL" id="RDY03499.1"/>
    </source>
</evidence>
<dbReference type="SUPFAM" id="SSF53098">
    <property type="entry name" value="Ribonuclease H-like"/>
    <property type="match status" value="1"/>
</dbReference>
<dbReference type="InterPro" id="IPR052160">
    <property type="entry name" value="Gypsy_RT_Integrase-like"/>
</dbReference>
<protein>
    <recommendedName>
        <fullName evidence="3">Pol polyprotein</fullName>
    </recommendedName>
</protein>
<dbReference type="PANTHER" id="PTHR47266">
    <property type="entry name" value="ENDONUCLEASE-RELATED"/>
    <property type="match status" value="1"/>
</dbReference>
<evidence type="ECO:0000313" key="2">
    <source>
        <dbReference type="Proteomes" id="UP000257109"/>
    </source>
</evidence>
<name>A0A371HL44_MUCPR</name>
<dbReference type="EMBL" id="QJKJ01002288">
    <property type="protein sequence ID" value="RDY03499.1"/>
    <property type="molecule type" value="Genomic_DNA"/>
</dbReference>
<dbReference type="AlphaFoldDB" id="A0A371HL44"/>